<dbReference type="Proteomes" id="UP000617355">
    <property type="component" value="Unassembled WGS sequence"/>
</dbReference>
<protein>
    <recommendedName>
        <fullName evidence="4">Lipoprotein</fullName>
    </recommendedName>
</protein>
<feature type="chain" id="PRO_5045473085" description="Lipoprotein" evidence="1">
    <location>
        <begin position="23"/>
        <end position="127"/>
    </location>
</feature>
<dbReference type="PROSITE" id="PS51257">
    <property type="entry name" value="PROKAR_LIPOPROTEIN"/>
    <property type="match status" value="1"/>
</dbReference>
<accession>A0ABQ1QLM0</accession>
<proteinExistence type="predicted"/>
<keyword evidence="1" id="KW-0732">Signal</keyword>
<sequence length="127" mass="13322">MKSSIIAATLAATFLVSCAQRADEVQATYVSPLAYQGYSCKQIEDEARRVAARAGEVAGVQHRNASNDAAATAAAVILFWPAAFLIKGDGSTAAELARLRGELEALEAASDAKRCGLVFETRQTTAS</sequence>
<name>A0ABQ1QLM0_9RHOB</name>
<evidence type="ECO:0000313" key="2">
    <source>
        <dbReference type="EMBL" id="GGD33412.1"/>
    </source>
</evidence>
<keyword evidence="3" id="KW-1185">Reference proteome</keyword>
<dbReference type="EMBL" id="BMGI01000002">
    <property type="protein sequence ID" value="GGD33412.1"/>
    <property type="molecule type" value="Genomic_DNA"/>
</dbReference>
<organism evidence="2 3">
    <name type="scientific">Sinisalibacter lacisalsi</name>
    <dbReference type="NCBI Taxonomy" id="1526570"/>
    <lineage>
        <taxon>Bacteria</taxon>
        <taxon>Pseudomonadati</taxon>
        <taxon>Pseudomonadota</taxon>
        <taxon>Alphaproteobacteria</taxon>
        <taxon>Rhodobacterales</taxon>
        <taxon>Roseobacteraceae</taxon>
        <taxon>Sinisalibacter</taxon>
    </lineage>
</organism>
<gene>
    <name evidence="2" type="ORF">GCM10011358_16850</name>
</gene>
<feature type="signal peptide" evidence="1">
    <location>
        <begin position="1"/>
        <end position="22"/>
    </location>
</feature>
<reference evidence="3" key="1">
    <citation type="journal article" date="2019" name="Int. J. Syst. Evol. Microbiol.">
        <title>The Global Catalogue of Microorganisms (GCM) 10K type strain sequencing project: providing services to taxonomists for standard genome sequencing and annotation.</title>
        <authorList>
            <consortium name="The Broad Institute Genomics Platform"/>
            <consortium name="The Broad Institute Genome Sequencing Center for Infectious Disease"/>
            <person name="Wu L."/>
            <person name="Ma J."/>
        </authorList>
    </citation>
    <scope>NUCLEOTIDE SEQUENCE [LARGE SCALE GENOMIC DNA]</scope>
    <source>
        <strain evidence="3">CGMCC 1.12922</strain>
    </source>
</reference>
<dbReference type="RefSeq" id="WP_188527188.1">
    <property type="nucleotide sequence ID" value="NZ_BMGI01000002.1"/>
</dbReference>
<comment type="caution">
    <text evidence="2">The sequence shown here is derived from an EMBL/GenBank/DDBJ whole genome shotgun (WGS) entry which is preliminary data.</text>
</comment>
<evidence type="ECO:0000313" key="3">
    <source>
        <dbReference type="Proteomes" id="UP000617355"/>
    </source>
</evidence>
<evidence type="ECO:0000256" key="1">
    <source>
        <dbReference type="SAM" id="SignalP"/>
    </source>
</evidence>
<evidence type="ECO:0008006" key="4">
    <source>
        <dbReference type="Google" id="ProtNLM"/>
    </source>
</evidence>